<feature type="non-terminal residue" evidence="1">
    <location>
        <position position="42"/>
    </location>
</feature>
<gene>
    <name evidence="1" type="ORF">FMOSSE_LOCUS16806</name>
</gene>
<evidence type="ECO:0000313" key="2">
    <source>
        <dbReference type="Proteomes" id="UP000789375"/>
    </source>
</evidence>
<comment type="caution">
    <text evidence="1">The sequence shown here is derived from an EMBL/GenBank/DDBJ whole genome shotgun (WGS) entry which is preliminary data.</text>
</comment>
<evidence type="ECO:0000313" key="1">
    <source>
        <dbReference type="EMBL" id="CAG8754140.1"/>
    </source>
</evidence>
<protein>
    <submittedName>
        <fullName evidence="1">6792_t:CDS:1</fullName>
    </submittedName>
</protein>
<organism evidence="1 2">
    <name type="scientific">Funneliformis mosseae</name>
    <name type="common">Endomycorrhizal fungus</name>
    <name type="synonym">Glomus mosseae</name>
    <dbReference type="NCBI Taxonomy" id="27381"/>
    <lineage>
        <taxon>Eukaryota</taxon>
        <taxon>Fungi</taxon>
        <taxon>Fungi incertae sedis</taxon>
        <taxon>Mucoromycota</taxon>
        <taxon>Glomeromycotina</taxon>
        <taxon>Glomeromycetes</taxon>
        <taxon>Glomerales</taxon>
        <taxon>Glomeraceae</taxon>
        <taxon>Funneliformis</taxon>
    </lineage>
</organism>
<reference evidence="1" key="1">
    <citation type="submission" date="2021-06" db="EMBL/GenBank/DDBJ databases">
        <authorList>
            <person name="Kallberg Y."/>
            <person name="Tangrot J."/>
            <person name="Rosling A."/>
        </authorList>
    </citation>
    <scope>NUCLEOTIDE SEQUENCE</scope>
    <source>
        <strain evidence="1">87-6 pot B 2015</strain>
    </source>
</reference>
<name>A0A9N9IYJ1_FUNMO</name>
<sequence>TLLGGEHKPSNIDLRINEIRLELMLGYCASIDSLDERNTGVV</sequence>
<proteinExistence type="predicted"/>
<keyword evidence="2" id="KW-1185">Reference proteome</keyword>
<dbReference type="EMBL" id="CAJVPP010026630">
    <property type="protein sequence ID" value="CAG8754140.1"/>
    <property type="molecule type" value="Genomic_DNA"/>
</dbReference>
<accession>A0A9N9IYJ1</accession>
<feature type="non-terminal residue" evidence="1">
    <location>
        <position position="1"/>
    </location>
</feature>
<dbReference type="Proteomes" id="UP000789375">
    <property type="component" value="Unassembled WGS sequence"/>
</dbReference>
<dbReference type="AlphaFoldDB" id="A0A9N9IYJ1"/>